<evidence type="ECO:0000313" key="3">
    <source>
        <dbReference type="Proteomes" id="UP001432000"/>
    </source>
</evidence>
<name>A0ABZ2PCH8_9NOCA</name>
<keyword evidence="3" id="KW-1185">Reference proteome</keyword>
<evidence type="ECO:0000313" key="2">
    <source>
        <dbReference type="EMBL" id="WXG66558.1"/>
    </source>
</evidence>
<evidence type="ECO:0000259" key="1">
    <source>
        <dbReference type="Pfam" id="PF04480"/>
    </source>
</evidence>
<feature type="domain" description="DUF559" evidence="1">
    <location>
        <begin position="213"/>
        <end position="289"/>
    </location>
</feature>
<dbReference type="InterPro" id="IPR047216">
    <property type="entry name" value="Endonuclease_DUF559_bact"/>
</dbReference>
<dbReference type="Gene3D" id="3.40.960.10">
    <property type="entry name" value="VSR Endonuclease"/>
    <property type="match status" value="1"/>
</dbReference>
<dbReference type="InterPro" id="IPR007569">
    <property type="entry name" value="DUF559"/>
</dbReference>
<organism evidence="2 3">
    <name type="scientific">Rhodococcus sovatensis</name>
    <dbReference type="NCBI Taxonomy" id="1805840"/>
    <lineage>
        <taxon>Bacteria</taxon>
        <taxon>Bacillati</taxon>
        <taxon>Actinomycetota</taxon>
        <taxon>Actinomycetes</taxon>
        <taxon>Mycobacteriales</taxon>
        <taxon>Nocardiaceae</taxon>
        <taxon>Rhodococcus</taxon>
    </lineage>
</organism>
<proteinExistence type="predicted"/>
<dbReference type="SUPFAM" id="SSF52980">
    <property type="entry name" value="Restriction endonuclease-like"/>
    <property type="match status" value="1"/>
</dbReference>
<dbReference type="Pfam" id="PF04480">
    <property type="entry name" value="DUF559"/>
    <property type="match status" value="1"/>
</dbReference>
<dbReference type="PANTHER" id="PTHR38590">
    <property type="entry name" value="BLL0828 PROTEIN"/>
    <property type="match status" value="1"/>
</dbReference>
<sequence length="309" mass="34018">MATIHIADVDSQSGVVTTILDGIETAVLAAFPAWLPGGEHVEGSNRLDLLAAQKLSLDLASTSDHFGPFVTAMSQAALLGRPIGRRFIDQTRAEGLKRLLAETYHRRSVALVVSMDAGQSRYQQSQLVAGCVWLATHGGFAVWIVSPDDFDSDHIRSVDISIVGPYTTARPSVRRIHIPTLAGRPHPGSTAEKKLERALASCEWAFGREWNRRFQASPLHEAIVVDLRWPAEKCVVEVDGDDHRHPIKFARDRQRDVVLQLDGYAVLRFTNAQIIDDVAAVVSAIETYIRNKRDSASRTAQIEGTPRGE</sequence>
<dbReference type="PANTHER" id="PTHR38590:SF1">
    <property type="entry name" value="BLL0828 PROTEIN"/>
    <property type="match status" value="1"/>
</dbReference>
<protein>
    <submittedName>
        <fullName evidence="2">DUF559 domain-containing protein</fullName>
    </submittedName>
</protein>
<dbReference type="Proteomes" id="UP001432000">
    <property type="component" value="Chromosome"/>
</dbReference>
<reference evidence="2 3" key="1">
    <citation type="submission" date="2024-03" db="EMBL/GenBank/DDBJ databases">
        <title>Natural products discovery in diverse microorganisms through a two-stage MS feature dereplication strategy.</title>
        <authorList>
            <person name="Zhang R."/>
        </authorList>
    </citation>
    <scope>NUCLEOTIDE SEQUENCE [LARGE SCALE GENOMIC DNA]</scope>
    <source>
        <strain evidence="2 3">18930</strain>
    </source>
</reference>
<dbReference type="EMBL" id="CP147846">
    <property type="protein sequence ID" value="WXG66558.1"/>
    <property type="molecule type" value="Genomic_DNA"/>
</dbReference>
<dbReference type="InterPro" id="IPR011335">
    <property type="entry name" value="Restrct_endonuc-II-like"/>
</dbReference>
<accession>A0ABZ2PCH8</accession>
<dbReference type="RefSeq" id="WP_338886005.1">
    <property type="nucleotide sequence ID" value="NZ_CP147846.1"/>
</dbReference>
<gene>
    <name evidence="2" type="ORF">WDS16_14750</name>
</gene>